<evidence type="ECO:0000259" key="1">
    <source>
        <dbReference type="Pfam" id="PF00535"/>
    </source>
</evidence>
<gene>
    <name evidence="2" type="ORF">WJM97_04310</name>
</gene>
<dbReference type="InterPro" id="IPR001173">
    <property type="entry name" value="Glyco_trans_2-like"/>
</dbReference>
<name>A0ABZ2UU39_9CYAN</name>
<reference evidence="2 3" key="1">
    <citation type="submission" date="2024-04" db="EMBL/GenBank/DDBJ databases">
        <title>Okeanomitos corallinicola gen. &amp; sp. nov. (Nostocales, Cyanobacteria), a new toxic marine heterocyst-forming cyanobacterium from a coral reef.</title>
        <authorList>
            <person name="Li H."/>
            <person name="Li R."/>
            <person name="Kang J."/>
            <person name="Hii K.S."/>
            <person name="Mohamed H.F."/>
            <person name="Xu X."/>
            <person name="Luo Z."/>
        </authorList>
    </citation>
    <scope>NUCLEOTIDE SEQUENCE [LARGE SCALE GENOMIC DNA]</scope>
    <source>
        <strain evidence="2 3">TIOX110</strain>
    </source>
</reference>
<feature type="domain" description="Glycosyltransferase 2-like" evidence="1">
    <location>
        <begin position="10"/>
        <end position="192"/>
    </location>
</feature>
<sequence>MNCPSTKSISVILVNYNGADILTDCINSLEKFTSNDNLEIIIVDNNSQDNSIDNLENKYADIKLMKLMKNVGFGAGNNAGAKIATGEFLCFLNTDTILIENTPQILLNYLQQYQDVAVVSPRIIFKDGSYQLSSGKLPSLIVEFFDKIKYGLDSKFHSILSRFYDKQNSLTKEVGWVTGACLMIRRDVFDKLGGFDETFFMYFEDKDLCKRVNDAAFKVVYYPQTSLIHLLGGSSRNAKKSVNHYYRNSQIYYYQKHLGTIQTAILKLYLRISGK</sequence>
<dbReference type="RefSeq" id="WP_353931816.1">
    <property type="nucleotide sequence ID" value="NZ_CP150886.1"/>
</dbReference>
<keyword evidence="2" id="KW-0328">Glycosyltransferase</keyword>
<dbReference type="EMBL" id="CP150886">
    <property type="protein sequence ID" value="WZB88911.1"/>
    <property type="molecule type" value="Genomic_DNA"/>
</dbReference>
<dbReference type="CDD" id="cd04186">
    <property type="entry name" value="GT_2_like_c"/>
    <property type="match status" value="1"/>
</dbReference>
<evidence type="ECO:0000313" key="2">
    <source>
        <dbReference type="EMBL" id="WZB88911.1"/>
    </source>
</evidence>
<protein>
    <submittedName>
        <fullName evidence="2">Glycosyltransferase family 2 protein</fullName>
        <ecNumber evidence="2">2.4.-.-</ecNumber>
    </submittedName>
</protein>
<dbReference type="InterPro" id="IPR029044">
    <property type="entry name" value="Nucleotide-diphossugar_trans"/>
</dbReference>
<keyword evidence="2" id="KW-0808">Transferase</keyword>
<dbReference type="SUPFAM" id="SSF53448">
    <property type="entry name" value="Nucleotide-diphospho-sugar transferases"/>
    <property type="match status" value="1"/>
</dbReference>
<dbReference type="Proteomes" id="UP001483337">
    <property type="component" value="Chromosome"/>
</dbReference>
<evidence type="ECO:0000313" key="3">
    <source>
        <dbReference type="Proteomes" id="UP001483337"/>
    </source>
</evidence>
<accession>A0ABZ2UU39</accession>
<keyword evidence="3" id="KW-1185">Reference proteome</keyword>
<dbReference type="EC" id="2.4.-.-" evidence="2"/>
<dbReference type="PANTHER" id="PTHR43179:SF7">
    <property type="entry name" value="RHAMNOSYLTRANSFERASE WBBL"/>
    <property type="match status" value="1"/>
</dbReference>
<dbReference type="Gene3D" id="3.90.550.10">
    <property type="entry name" value="Spore Coat Polysaccharide Biosynthesis Protein SpsA, Chain A"/>
    <property type="match status" value="1"/>
</dbReference>
<dbReference type="GO" id="GO:0016757">
    <property type="term" value="F:glycosyltransferase activity"/>
    <property type="evidence" value="ECO:0007669"/>
    <property type="project" value="UniProtKB-KW"/>
</dbReference>
<dbReference type="PANTHER" id="PTHR43179">
    <property type="entry name" value="RHAMNOSYLTRANSFERASE WBBL"/>
    <property type="match status" value="1"/>
</dbReference>
<proteinExistence type="predicted"/>
<dbReference type="Pfam" id="PF00535">
    <property type="entry name" value="Glycos_transf_2"/>
    <property type="match status" value="1"/>
</dbReference>
<organism evidence="2 3">
    <name type="scientific">Okeanomitos corallinicola TIOX110</name>
    <dbReference type="NCBI Taxonomy" id="3133117"/>
    <lineage>
        <taxon>Bacteria</taxon>
        <taxon>Bacillati</taxon>
        <taxon>Cyanobacteriota</taxon>
        <taxon>Cyanophyceae</taxon>
        <taxon>Nostocales</taxon>
        <taxon>Aphanizomenonaceae</taxon>
        <taxon>Okeanomitos</taxon>
    </lineage>
</organism>